<evidence type="ECO:0000256" key="4">
    <source>
        <dbReference type="ARBA" id="ARBA00022692"/>
    </source>
</evidence>
<evidence type="ECO:0000256" key="7">
    <source>
        <dbReference type="ARBA" id="ARBA00022989"/>
    </source>
</evidence>
<keyword evidence="7" id="KW-1133">Transmembrane helix</keyword>
<evidence type="ECO:0000313" key="12">
    <source>
        <dbReference type="EMBL" id="KFP05742.1"/>
    </source>
</evidence>
<comment type="subcellular location">
    <subcellularLocation>
        <location evidence="1">Cell membrane</location>
        <topology evidence="1">Single-pass type I membrane protein</topology>
    </subcellularLocation>
</comment>
<dbReference type="EMBL" id="KL218475">
    <property type="protein sequence ID" value="KFP05742.1"/>
    <property type="molecule type" value="Genomic_DNA"/>
</dbReference>
<dbReference type="PANTHER" id="PTHR48423">
    <property type="entry name" value="INTERLEUKIN-27 RECEPTOR SUBUNIT ALPHA"/>
    <property type="match status" value="1"/>
</dbReference>
<dbReference type="InterPro" id="IPR036116">
    <property type="entry name" value="FN3_sf"/>
</dbReference>
<sequence>SYNLTGLWDSTEYSVAIRCRNAVSAFWSEWSRQKRAITEERAPSEKVDLWRVIESSQSAGSRSVHLMWKPLNSFPPSGKILGYKIQYFPEINTAHKMTSISATEEMTLLLNEEAYIVSVTAYNSAGNCPEATLRIPSADEKPSQIIKSVRTSTTNEDVVVEWIASEPKVTRYVVEWYEELETDPLGRSWQYVVNSTNWKTNRKNFKPFICYNISVYPLCGNKVAAPYSIQTYIQEKKPSEGPVVDTAVPGKNEVTIKWKEISKDKRNGFISNYTIFYKPEDGKELNETVNSDVLQYRLTSLKANTQYTVYIMASNEAGGTSGDPKTFKTLKF</sequence>
<evidence type="ECO:0000256" key="2">
    <source>
        <dbReference type="ARBA" id="ARBA00008921"/>
    </source>
</evidence>
<feature type="domain" description="Fibronectin type-III" evidence="11">
    <location>
        <begin position="238"/>
        <end position="332"/>
    </location>
</feature>
<evidence type="ECO:0000313" key="13">
    <source>
        <dbReference type="Proteomes" id="UP000054308"/>
    </source>
</evidence>
<dbReference type="InterPro" id="IPR003961">
    <property type="entry name" value="FN3_dom"/>
</dbReference>
<feature type="domain" description="Fibronectin type-III" evidence="11">
    <location>
        <begin position="1"/>
        <end position="41"/>
    </location>
</feature>
<dbReference type="GO" id="GO:0005886">
    <property type="term" value="C:plasma membrane"/>
    <property type="evidence" value="ECO:0007669"/>
    <property type="project" value="UniProtKB-SubCell"/>
</dbReference>
<dbReference type="AlphaFoldDB" id="A0A091IBX2"/>
<keyword evidence="10" id="KW-0325">Glycoprotein</keyword>
<dbReference type="SMART" id="SM00060">
    <property type="entry name" value="FN3"/>
    <property type="match status" value="3"/>
</dbReference>
<evidence type="ECO:0000256" key="10">
    <source>
        <dbReference type="ARBA" id="ARBA00023180"/>
    </source>
</evidence>
<evidence type="ECO:0000256" key="1">
    <source>
        <dbReference type="ARBA" id="ARBA00004251"/>
    </source>
</evidence>
<dbReference type="Proteomes" id="UP000054308">
    <property type="component" value="Unassembled WGS sequence"/>
</dbReference>
<evidence type="ECO:0000256" key="3">
    <source>
        <dbReference type="ARBA" id="ARBA00022475"/>
    </source>
</evidence>
<dbReference type="PROSITE" id="PS50853">
    <property type="entry name" value="FN3"/>
    <property type="match status" value="3"/>
</dbReference>
<reference evidence="12 13" key="1">
    <citation type="submission" date="2014-04" db="EMBL/GenBank/DDBJ databases">
        <title>Genome evolution of avian class.</title>
        <authorList>
            <person name="Zhang G."/>
            <person name="Li C."/>
        </authorList>
    </citation>
    <scope>NUCLEOTIDE SEQUENCE [LARGE SCALE GENOMIC DNA]</scope>
    <source>
        <strain evidence="12">BGI_N300</strain>
    </source>
</reference>
<keyword evidence="8" id="KW-0472">Membrane</keyword>
<dbReference type="SUPFAM" id="SSF49265">
    <property type="entry name" value="Fibronectin type III"/>
    <property type="match status" value="2"/>
</dbReference>
<dbReference type="CDD" id="cd00063">
    <property type="entry name" value="FN3"/>
    <property type="match status" value="2"/>
</dbReference>
<dbReference type="Pfam" id="PF00041">
    <property type="entry name" value="fn3"/>
    <property type="match status" value="2"/>
</dbReference>
<dbReference type="Gene3D" id="2.60.40.10">
    <property type="entry name" value="Immunoglobulins"/>
    <property type="match status" value="4"/>
</dbReference>
<feature type="domain" description="Fibronectin type-III" evidence="11">
    <location>
        <begin position="45"/>
        <end position="141"/>
    </location>
</feature>
<keyword evidence="3" id="KW-1003">Cell membrane</keyword>
<dbReference type="PANTHER" id="PTHR48423:SF1">
    <property type="entry name" value="INTERLEUKIN-27 RECEPTOR SUBUNIT ALPHA"/>
    <property type="match status" value="1"/>
</dbReference>
<dbReference type="FunFam" id="2.60.40.10:FF:000414">
    <property type="entry name" value="Interleukin-6 receptor subunit beta"/>
    <property type="match status" value="1"/>
</dbReference>
<keyword evidence="5" id="KW-0732">Signal</keyword>
<protein>
    <submittedName>
        <fullName evidence="12">Interleukin-31 receptor subunit alpha</fullName>
    </submittedName>
</protein>
<gene>
    <name evidence="12" type="ORF">N300_05506</name>
</gene>
<evidence type="ECO:0000256" key="5">
    <source>
        <dbReference type="ARBA" id="ARBA00022729"/>
    </source>
</evidence>
<evidence type="ECO:0000259" key="11">
    <source>
        <dbReference type="PROSITE" id="PS50853"/>
    </source>
</evidence>
<feature type="non-terminal residue" evidence="12">
    <location>
        <position position="1"/>
    </location>
</feature>
<dbReference type="STRING" id="9244.A0A091IBX2"/>
<keyword evidence="13" id="KW-1185">Reference proteome</keyword>
<comment type="similarity">
    <text evidence="2">Belongs to the type I cytokine receptor family. Type 2 subfamily.</text>
</comment>
<evidence type="ECO:0000256" key="6">
    <source>
        <dbReference type="ARBA" id="ARBA00022737"/>
    </source>
</evidence>
<accession>A0A091IBX2</accession>
<evidence type="ECO:0000256" key="8">
    <source>
        <dbReference type="ARBA" id="ARBA00023136"/>
    </source>
</evidence>
<dbReference type="InterPro" id="IPR013783">
    <property type="entry name" value="Ig-like_fold"/>
</dbReference>
<dbReference type="InterPro" id="IPR052672">
    <property type="entry name" value="Type1_Cytokine_Rcpt_Type2"/>
</dbReference>
<name>A0A091IBX2_CALAN</name>
<keyword evidence="9 12" id="KW-0675">Receptor</keyword>
<organism evidence="12 13">
    <name type="scientific">Calypte anna</name>
    <name type="common">Anna's hummingbird</name>
    <name type="synonym">Archilochus anna</name>
    <dbReference type="NCBI Taxonomy" id="9244"/>
    <lineage>
        <taxon>Eukaryota</taxon>
        <taxon>Metazoa</taxon>
        <taxon>Chordata</taxon>
        <taxon>Craniata</taxon>
        <taxon>Vertebrata</taxon>
        <taxon>Euteleostomi</taxon>
        <taxon>Archelosauria</taxon>
        <taxon>Archosauria</taxon>
        <taxon>Dinosauria</taxon>
        <taxon>Saurischia</taxon>
        <taxon>Theropoda</taxon>
        <taxon>Coelurosauria</taxon>
        <taxon>Aves</taxon>
        <taxon>Neognathae</taxon>
        <taxon>Neoaves</taxon>
        <taxon>Strisores</taxon>
        <taxon>Apodiformes</taxon>
        <taxon>Trochilidae</taxon>
        <taxon>Calypte</taxon>
    </lineage>
</organism>
<keyword evidence="6" id="KW-0677">Repeat</keyword>
<proteinExistence type="inferred from homology"/>
<feature type="non-terminal residue" evidence="12">
    <location>
        <position position="332"/>
    </location>
</feature>
<evidence type="ECO:0000256" key="9">
    <source>
        <dbReference type="ARBA" id="ARBA00023170"/>
    </source>
</evidence>
<keyword evidence="4" id="KW-0812">Transmembrane</keyword>